<feature type="binding site" evidence="6">
    <location>
        <position position="301"/>
    </location>
    <ligand>
        <name>S-adenosyl-L-methionine</name>
        <dbReference type="ChEBI" id="CHEBI:59789"/>
    </ligand>
</feature>
<name>A0A9D1ZC87_9FIRM</name>
<keyword evidence="3 6" id="KW-0808">Transferase</keyword>
<dbReference type="InterPro" id="IPR001678">
    <property type="entry name" value="MeTrfase_RsmB-F_NOP2_dom"/>
</dbReference>
<dbReference type="InterPro" id="IPR029063">
    <property type="entry name" value="SAM-dependent_MTases_sf"/>
</dbReference>
<feature type="binding site" evidence="6">
    <location>
        <position position="256"/>
    </location>
    <ligand>
        <name>S-adenosyl-L-methionine</name>
        <dbReference type="ChEBI" id="CHEBI:59789"/>
    </ligand>
</feature>
<dbReference type="SUPFAM" id="SSF48013">
    <property type="entry name" value="NusB-like"/>
    <property type="match status" value="1"/>
</dbReference>
<dbReference type="GO" id="GO:0006355">
    <property type="term" value="P:regulation of DNA-templated transcription"/>
    <property type="evidence" value="ECO:0007669"/>
    <property type="project" value="InterPro"/>
</dbReference>
<evidence type="ECO:0000313" key="8">
    <source>
        <dbReference type="EMBL" id="HIY78728.1"/>
    </source>
</evidence>
<evidence type="ECO:0000256" key="1">
    <source>
        <dbReference type="ARBA" id="ARBA00007494"/>
    </source>
</evidence>
<dbReference type="GO" id="GO:0003723">
    <property type="term" value="F:RNA binding"/>
    <property type="evidence" value="ECO:0007669"/>
    <property type="project" value="UniProtKB-UniRule"/>
</dbReference>
<dbReference type="InterPro" id="IPR049560">
    <property type="entry name" value="MeTrfase_RsmB-F_NOP2_cat"/>
</dbReference>
<dbReference type="Gene3D" id="3.40.50.150">
    <property type="entry name" value="Vaccinia Virus protein VP39"/>
    <property type="match status" value="1"/>
</dbReference>
<dbReference type="Gene3D" id="1.10.940.10">
    <property type="entry name" value="NusB-like"/>
    <property type="match status" value="1"/>
</dbReference>
<dbReference type="Pfam" id="PF01029">
    <property type="entry name" value="NusB"/>
    <property type="match status" value="1"/>
</dbReference>
<keyword evidence="4 6" id="KW-0949">S-adenosyl-L-methionine</keyword>
<comment type="caution">
    <text evidence="8">The sequence shown here is derived from an EMBL/GenBank/DDBJ whole genome shotgun (WGS) entry which is preliminary data.</text>
</comment>
<dbReference type="PANTHER" id="PTHR22807">
    <property type="entry name" value="NOP2 YEAST -RELATED NOL1/NOP2/FMU SUN DOMAIN-CONTAINING"/>
    <property type="match status" value="1"/>
</dbReference>
<feature type="active site" description="Nucleophile" evidence="6">
    <location>
        <position position="354"/>
    </location>
</feature>
<dbReference type="InterPro" id="IPR023267">
    <property type="entry name" value="RCMT"/>
</dbReference>
<evidence type="ECO:0000313" key="9">
    <source>
        <dbReference type="Proteomes" id="UP000824135"/>
    </source>
</evidence>
<dbReference type="InterPro" id="IPR006027">
    <property type="entry name" value="NusB_RsmB_TIM44"/>
</dbReference>
<evidence type="ECO:0000256" key="3">
    <source>
        <dbReference type="ARBA" id="ARBA00022679"/>
    </source>
</evidence>
<dbReference type="AlphaFoldDB" id="A0A9D1ZC87"/>
<sequence length="415" mass="46064">MTNPLYDPYAVLFKVYSGGAYLKQALADTPVEEANRPRTTRICYGVLENDLYLERCVKTFAAKNPKLPVRILLKIALYLLLYMGKKKYMVTDNAVSLAKKLGKGGAAGFLNAFLRAFDEKKVGLPEGEISSLSIRYSYPEFAVRLLLSEYGREEAVRIMEARPAGITVRFAGADSAQKYLSRVPDAVETPFENVWIFPSFRRDEGYDAGEYTFQSVGSVAICGGVDACDDLLDACAAPGGKSVLLAEKCARVTAFELHPHRAKLIEAYARRMHAENIRIVCRDSSLPDEAYRDRFDAVLVDAPCSGFGVAAENPDIRLFRKEADLAPICEAQKKILSACARYVKKGGFLYYSTCSVFGCENDGTVSSFLEENGEFSVMETDSPLGHVRKKFGLQFLPHLSRGAGFYFCKMRRKST</sequence>
<feature type="binding site" evidence="6">
    <location>
        <position position="283"/>
    </location>
    <ligand>
        <name>S-adenosyl-L-methionine</name>
        <dbReference type="ChEBI" id="CHEBI:59789"/>
    </ligand>
</feature>
<comment type="similarity">
    <text evidence="1 6">Belongs to the class I-like SAM-binding methyltransferase superfamily. RsmB/NOP family.</text>
</comment>
<dbReference type="Proteomes" id="UP000824135">
    <property type="component" value="Unassembled WGS sequence"/>
</dbReference>
<dbReference type="PROSITE" id="PS51686">
    <property type="entry name" value="SAM_MT_RSMB_NOP"/>
    <property type="match status" value="1"/>
</dbReference>
<gene>
    <name evidence="8" type="ORF">H9728_06750</name>
</gene>
<proteinExistence type="inferred from homology"/>
<dbReference type="SUPFAM" id="SSF53335">
    <property type="entry name" value="S-adenosyl-L-methionine-dependent methyltransferases"/>
    <property type="match status" value="1"/>
</dbReference>
<evidence type="ECO:0000256" key="4">
    <source>
        <dbReference type="ARBA" id="ARBA00022691"/>
    </source>
</evidence>
<feature type="domain" description="SAM-dependent MTase RsmB/NOP-type" evidence="7">
    <location>
        <begin position="131"/>
        <end position="413"/>
    </location>
</feature>
<organism evidence="8 9">
    <name type="scientific">Candidatus Borkfalkia excrementavium</name>
    <dbReference type="NCBI Taxonomy" id="2838505"/>
    <lineage>
        <taxon>Bacteria</taxon>
        <taxon>Bacillati</taxon>
        <taxon>Bacillota</taxon>
        <taxon>Clostridia</taxon>
        <taxon>Christensenellales</taxon>
        <taxon>Christensenellaceae</taxon>
        <taxon>Candidatus Borkfalkia</taxon>
    </lineage>
</organism>
<dbReference type="PANTHER" id="PTHR22807:SF53">
    <property type="entry name" value="RIBOSOMAL RNA SMALL SUBUNIT METHYLTRANSFERASE B-RELATED"/>
    <property type="match status" value="1"/>
</dbReference>
<evidence type="ECO:0000256" key="5">
    <source>
        <dbReference type="ARBA" id="ARBA00022884"/>
    </source>
</evidence>
<dbReference type="GO" id="GO:0008173">
    <property type="term" value="F:RNA methyltransferase activity"/>
    <property type="evidence" value="ECO:0007669"/>
    <property type="project" value="InterPro"/>
</dbReference>
<feature type="binding site" evidence="6">
    <location>
        <begin position="235"/>
        <end position="241"/>
    </location>
    <ligand>
        <name>S-adenosyl-L-methionine</name>
        <dbReference type="ChEBI" id="CHEBI:59789"/>
    </ligand>
</feature>
<dbReference type="CDD" id="cd02440">
    <property type="entry name" value="AdoMet_MTases"/>
    <property type="match status" value="1"/>
</dbReference>
<dbReference type="PRINTS" id="PR02008">
    <property type="entry name" value="RCMTFAMILY"/>
</dbReference>
<reference evidence="8" key="1">
    <citation type="journal article" date="2021" name="PeerJ">
        <title>Extensive microbial diversity within the chicken gut microbiome revealed by metagenomics and culture.</title>
        <authorList>
            <person name="Gilroy R."/>
            <person name="Ravi A."/>
            <person name="Getino M."/>
            <person name="Pursley I."/>
            <person name="Horton D.L."/>
            <person name="Alikhan N.F."/>
            <person name="Baker D."/>
            <person name="Gharbi K."/>
            <person name="Hall N."/>
            <person name="Watson M."/>
            <person name="Adriaenssens E.M."/>
            <person name="Foster-Nyarko E."/>
            <person name="Jarju S."/>
            <person name="Secka A."/>
            <person name="Antonio M."/>
            <person name="Oren A."/>
            <person name="Chaudhuri R.R."/>
            <person name="La Ragione R."/>
            <person name="Hildebrand F."/>
            <person name="Pallen M.J."/>
        </authorList>
    </citation>
    <scope>NUCLEOTIDE SEQUENCE</scope>
    <source>
        <strain evidence="8">CHK199-9574</strain>
    </source>
</reference>
<evidence type="ECO:0000256" key="2">
    <source>
        <dbReference type="ARBA" id="ARBA00022603"/>
    </source>
</evidence>
<dbReference type="InterPro" id="IPR018314">
    <property type="entry name" value="RsmB/NOL1/NOP2-like_CS"/>
</dbReference>
<dbReference type="EMBL" id="DXCO01000040">
    <property type="protein sequence ID" value="HIY78728.1"/>
    <property type="molecule type" value="Genomic_DNA"/>
</dbReference>
<reference evidence="8" key="2">
    <citation type="submission" date="2021-04" db="EMBL/GenBank/DDBJ databases">
        <authorList>
            <person name="Gilroy R."/>
        </authorList>
    </citation>
    <scope>NUCLEOTIDE SEQUENCE</scope>
    <source>
        <strain evidence="8">CHK199-9574</strain>
    </source>
</reference>
<dbReference type="GO" id="GO:0001510">
    <property type="term" value="P:RNA methylation"/>
    <property type="evidence" value="ECO:0007669"/>
    <property type="project" value="InterPro"/>
</dbReference>
<evidence type="ECO:0000256" key="6">
    <source>
        <dbReference type="PROSITE-ProRule" id="PRU01023"/>
    </source>
</evidence>
<protein>
    <recommendedName>
        <fullName evidence="7">SAM-dependent MTase RsmB/NOP-type domain-containing protein</fullName>
    </recommendedName>
</protein>
<dbReference type="Pfam" id="PF01189">
    <property type="entry name" value="Methyltr_RsmB-F"/>
    <property type="match status" value="1"/>
</dbReference>
<keyword evidence="5 6" id="KW-0694">RNA-binding</keyword>
<dbReference type="InterPro" id="IPR035926">
    <property type="entry name" value="NusB-like_sf"/>
</dbReference>
<dbReference type="PROSITE" id="PS01153">
    <property type="entry name" value="NOL1_NOP2_SUN"/>
    <property type="match status" value="1"/>
</dbReference>
<keyword evidence="2 6" id="KW-0489">Methyltransferase</keyword>
<accession>A0A9D1ZC87</accession>
<evidence type="ECO:0000259" key="7">
    <source>
        <dbReference type="PROSITE" id="PS51686"/>
    </source>
</evidence>